<keyword evidence="2" id="KW-1185">Reference proteome</keyword>
<organism evidence="1 2">
    <name type="scientific">Thiorhodococcus drewsii AZ1</name>
    <dbReference type="NCBI Taxonomy" id="765913"/>
    <lineage>
        <taxon>Bacteria</taxon>
        <taxon>Pseudomonadati</taxon>
        <taxon>Pseudomonadota</taxon>
        <taxon>Gammaproteobacteria</taxon>
        <taxon>Chromatiales</taxon>
        <taxon>Chromatiaceae</taxon>
        <taxon>Thiorhodococcus</taxon>
    </lineage>
</organism>
<sequence length="277" mass="31039">MLAEDSLREGDLDASLRLLQDQVRKDPANAKYRVFLFQLLALMGDWPRALNQLGVAGELDAGTLAMVQTYREAIRCEVLRTQVFAGKRSPLVFGQPEEWIALLLESQRLLAEGASEQAREVHARALEAAPTTSGSIDEAPFDWIMDGDTRLGPSLEVILNGRYYWVPFQRIASIQFEEPADLRDLVWMPAYFTWANGGESVGLVPTRYPGSELSQEPQIRMARKTDWNEVVPGIYLGQGQRILMTDADDYALMDIRRIDLDATPEEHSAAEQDANLG</sequence>
<comment type="caution">
    <text evidence="1">The sequence shown here is derived from an EMBL/GenBank/DDBJ whole genome shotgun (WGS) entry which is preliminary data.</text>
</comment>
<dbReference type="AlphaFoldDB" id="G2E1X1"/>
<evidence type="ECO:0000313" key="1">
    <source>
        <dbReference type="EMBL" id="EGV31179.1"/>
    </source>
</evidence>
<dbReference type="RefSeq" id="WP_007040997.1">
    <property type="nucleotide sequence ID" value="NZ_AFWT01000014.1"/>
</dbReference>
<evidence type="ECO:0000313" key="2">
    <source>
        <dbReference type="Proteomes" id="UP000004200"/>
    </source>
</evidence>
<protein>
    <submittedName>
        <fullName evidence="1">Virulence protein SciE type</fullName>
    </submittedName>
</protein>
<dbReference type="InterPro" id="IPR009211">
    <property type="entry name" value="TagJ"/>
</dbReference>
<name>G2E1X1_9GAMM</name>
<dbReference type="STRING" id="765913.ThidrDRAFT_2284"/>
<dbReference type="EMBL" id="AFWT01000014">
    <property type="protein sequence ID" value="EGV31179.1"/>
    <property type="molecule type" value="Genomic_DNA"/>
</dbReference>
<dbReference type="Pfam" id="PF07024">
    <property type="entry name" value="ImpE"/>
    <property type="match status" value="1"/>
</dbReference>
<dbReference type="Gene3D" id="1.25.40.10">
    <property type="entry name" value="Tetratricopeptide repeat domain"/>
    <property type="match status" value="1"/>
</dbReference>
<dbReference type="PATRIC" id="fig|765913.3.peg.2325"/>
<dbReference type="InterPro" id="IPR011990">
    <property type="entry name" value="TPR-like_helical_dom_sf"/>
</dbReference>
<proteinExistence type="predicted"/>
<dbReference type="PIRSF" id="PIRSF029288">
    <property type="entry name" value="SciE_ImpE"/>
    <property type="match status" value="1"/>
</dbReference>
<dbReference type="eggNOG" id="COG4455">
    <property type="taxonomic scope" value="Bacteria"/>
</dbReference>
<accession>G2E1X1</accession>
<gene>
    <name evidence="1" type="ORF">ThidrDRAFT_2284</name>
</gene>
<dbReference type="SUPFAM" id="SSF144059">
    <property type="entry name" value="ImpE-like"/>
    <property type="match status" value="1"/>
</dbReference>
<dbReference type="OrthoDB" id="5416084at2"/>
<reference evidence="1 2" key="1">
    <citation type="submission" date="2011-06" db="EMBL/GenBank/DDBJ databases">
        <title>The draft genome of Thiorhodococcus drewsii AZ1.</title>
        <authorList>
            <consortium name="US DOE Joint Genome Institute (JGI-PGF)"/>
            <person name="Lucas S."/>
            <person name="Han J."/>
            <person name="Lapidus A."/>
            <person name="Cheng J.-F."/>
            <person name="Goodwin L."/>
            <person name="Pitluck S."/>
            <person name="Peters L."/>
            <person name="Land M.L."/>
            <person name="Hauser L."/>
            <person name="Vogl K."/>
            <person name="Liu Z."/>
            <person name="Imhoff J."/>
            <person name="Thiel V."/>
            <person name="Frigaard N.-U."/>
            <person name="Bryant D.A."/>
            <person name="Woyke T.J."/>
        </authorList>
    </citation>
    <scope>NUCLEOTIDE SEQUENCE [LARGE SCALE GENOMIC DNA]</scope>
    <source>
        <strain evidence="1 2">AZ1</strain>
    </source>
</reference>
<dbReference type="Proteomes" id="UP000004200">
    <property type="component" value="Unassembled WGS sequence"/>
</dbReference>